<dbReference type="Gene3D" id="3.20.20.80">
    <property type="entry name" value="Glycosidases"/>
    <property type="match status" value="2"/>
</dbReference>
<accession>L8WKC0</accession>
<reference evidence="10 11" key="1">
    <citation type="journal article" date="2013" name="Nat. Commun.">
        <title>The evolution and pathogenic mechanisms of the rice sheath blight pathogen.</title>
        <authorList>
            <person name="Zheng A."/>
            <person name="Lin R."/>
            <person name="Xu L."/>
            <person name="Qin P."/>
            <person name="Tang C."/>
            <person name="Ai P."/>
            <person name="Zhang D."/>
            <person name="Liu Y."/>
            <person name="Sun Z."/>
            <person name="Feng H."/>
            <person name="Wang Y."/>
            <person name="Chen Y."/>
            <person name="Liang X."/>
            <person name="Fu R."/>
            <person name="Li Q."/>
            <person name="Zhang J."/>
            <person name="Yu X."/>
            <person name="Xie Z."/>
            <person name="Ding L."/>
            <person name="Guan P."/>
            <person name="Tang J."/>
            <person name="Liang Y."/>
            <person name="Wang S."/>
            <person name="Deng Q."/>
            <person name="Li S."/>
            <person name="Zhu J."/>
            <person name="Wang L."/>
            <person name="Liu H."/>
            <person name="Li P."/>
        </authorList>
    </citation>
    <scope>NUCLEOTIDE SEQUENCE [LARGE SCALE GENOMIC DNA]</scope>
    <source>
        <strain evidence="11">AG-1 IA</strain>
    </source>
</reference>
<dbReference type="PANTHER" id="PTHR31297:SF34">
    <property type="entry name" value="GLUCAN 1,3-BETA-GLUCOSIDASE 2"/>
    <property type="match status" value="1"/>
</dbReference>
<dbReference type="InterPro" id="IPR050386">
    <property type="entry name" value="Glycosyl_hydrolase_5"/>
</dbReference>
<comment type="caution">
    <text evidence="10">The sequence shown here is derived from an EMBL/GenBank/DDBJ whole genome shotgun (WGS) entry which is preliminary data.</text>
</comment>
<organism evidence="10 11">
    <name type="scientific">Thanatephorus cucumeris (strain AG1-IA)</name>
    <name type="common">Rice sheath blight fungus</name>
    <name type="synonym">Rhizoctonia solani</name>
    <dbReference type="NCBI Taxonomy" id="983506"/>
    <lineage>
        <taxon>Eukaryota</taxon>
        <taxon>Fungi</taxon>
        <taxon>Dikarya</taxon>
        <taxon>Basidiomycota</taxon>
        <taxon>Agaricomycotina</taxon>
        <taxon>Agaricomycetes</taxon>
        <taxon>Cantharellales</taxon>
        <taxon>Ceratobasidiaceae</taxon>
        <taxon>Rhizoctonia</taxon>
        <taxon>Rhizoctonia solani AG-1</taxon>
    </lineage>
</organism>
<evidence type="ECO:0000313" key="10">
    <source>
        <dbReference type="EMBL" id="ELU36789.1"/>
    </source>
</evidence>
<dbReference type="GO" id="GO:0005576">
    <property type="term" value="C:extracellular region"/>
    <property type="evidence" value="ECO:0007669"/>
    <property type="project" value="TreeGrafter"/>
</dbReference>
<comment type="catalytic activity">
    <reaction evidence="6">
        <text>Successive hydrolysis of beta-D-glucose units from the non-reducing ends of (1-&gt;3)-beta-D-glucans, releasing alpha-glucose.</text>
        <dbReference type="EC" id="3.2.1.58"/>
    </reaction>
</comment>
<evidence type="ECO:0000256" key="7">
    <source>
        <dbReference type="ARBA" id="ARBA00038929"/>
    </source>
</evidence>
<keyword evidence="9" id="KW-0812">Transmembrane</keyword>
<dbReference type="PANTHER" id="PTHR31297">
    <property type="entry name" value="GLUCAN ENDO-1,6-BETA-GLUCOSIDASE B"/>
    <property type="match status" value="1"/>
</dbReference>
<dbReference type="GO" id="GO:0004338">
    <property type="term" value="F:glucan exo-1,3-beta-glucosidase activity"/>
    <property type="evidence" value="ECO:0007669"/>
    <property type="project" value="UniProtKB-EC"/>
</dbReference>
<dbReference type="STRING" id="983506.L8WKC0"/>
<keyword evidence="4" id="KW-0326">Glycosidase</keyword>
<feature type="region of interest" description="Disordered" evidence="8">
    <location>
        <begin position="41"/>
        <end position="80"/>
    </location>
</feature>
<keyword evidence="9" id="KW-1133">Transmembrane helix</keyword>
<keyword evidence="2 10" id="KW-0378">Hydrolase</keyword>
<dbReference type="OrthoDB" id="62120at2759"/>
<evidence type="ECO:0000256" key="1">
    <source>
        <dbReference type="ARBA" id="ARBA00005641"/>
    </source>
</evidence>
<evidence type="ECO:0000313" key="11">
    <source>
        <dbReference type="Proteomes" id="UP000011668"/>
    </source>
</evidence>
<keyword evidence="3" id="KW-0325">Glycoprotein</keyword>
<comment type="similarity">
    <text evidence="1">Belongs to the glycosyl hydrolase 5 (cellulase A) family.</text>
</comment>
<evidence type="ECO:0000256" key="8">
    <source>
        <dbReference type="SAM" id="MobiDB-lite"/>
    </source>
</evidence>
<name>L8WKC0_THACA</name>
<dbReference type="HOGENOM" id="CLU_004624_6_3_1"/>
<evidence type="ECO:0000256" key="4">
    <source>
        <dbReference type="ARBA" id="ARBA00023295"/>
    </source>
</evidence>
<dbReference type="InterPro" id="IPR017853">
    <property type="entry name" value="GH"/>
</dbReference>
<gene>
    <name evidence="10" type="ORF">AG1IA_09182</name>
</gene>
<evidence type="ECO:0000256" key="6">
    <source>
        <dbReference type="ARBA" id="ARBA00036824"/>
    </source>
</evidence>
<dbReference type="EC" id="3.2.1.58" evidence="7"/>
<evidence type="ECO:0000256" key="2">
    <source>
        <dbReference type="ARBA" id="ARBA00022801"/>
    </source>
</evidence>
<dbReference type="GO" id="GO:0009251">
    <property type="term" value="P:glucan catabolic process"/>
    <property type="evidence" value="ECO:0007669"/>
    <property type="project" value="TreeGrafter"/>
</dbReference>
<dbReference type="SUPFAM" id="SSF51445">
    <property type="entry name" value="(Trans)glycosidases"/>
    <property type="match status" value="2"/>
</dbReference>
<proteinExistence type="inferred from homology"/>
<protein>
    <recommendedName>
        <fullName evidence="7">glucan 1,3-beta-glucosidase</fullName>
        <ecNumber evidence="7">3.2.1.58</ecNumber>
    </recommendedName>
</protein>
<keyword evidence="9" id="KW-0472">Membrane</keyword>
<feature type="compositionally biased region" description="Gly residues" evidence="8">
    <location>
        <begin position="122"/>
        <end position="131"/>
    </location>
</feature>
<feature type="region of interest" description="Disordered" evidence="8">
    <location>
        <begin position="115"/>
        <end position="155"/>
    </location>
</feature>
<keyword evidence="5" id="KW-0961">Cell wall biogenesis/degradation</keyword>
<dbReference type="GO" id="GO:0071555">
    <property type="term" value="P:cell wall organization"/>
    <property type="evidence" value="ECO:0007669"/>
    <property type="project" value="UniProtKB-KW"/>
</dbReference>
<evidence type="ECO:0000256" key="9">
    <source>
        <dbReference type="SAM" id="Phobius"/>
    </source>
</evidence>
<evidence type="ECO:0000256" key="3">
    <source>
        <dbReference type="ARBA" id="ARBA00023180"/>
    </source>
</evidence>
<feature type="transmembrane region" description="Helical" evidence="9">
    <location>
        <begin position="85"/>
        <end position="108"/>
    </location>
</feature>
<feature type="compositionally biased region" description="Low complexity" evidence="8">
    <location>
        <begin position="132"/>
        <end position="144"/>
    </location>
</feature>
<evidence type="ECO:0000256" key="5">
    <source>
        <dbReference type="ARBA" id="ARBA00023316"/>
    </source>
</evidence>
<feature type="compositionally biased region" description="Polar residues" evidence="8">
    <location>
        <begin position="41"/>
        <end position="50"/>
    </location>
</feature>
<dbReference type="AlphaFoldDB" id="L8WKC0"/>
<keyword evidence="11" id="KW-1185">Reference proteome</keyword>
<sequence>MDLLKTVRTRLELAFPPPPCFMSDQNDNLVPPKAIGLQGNRDSVATSASADPSLKAHESGSAVALPVNELPRGESEKPKRGKRPLVLAAVGLAALAVIVVAVIVPVYYKVIKPKNNSAESSNGGGNSGGNPSGNNPSGGDPTNNAATWGGDGSTITKEDGSTFTYNNKFGGFWVYDPTNPFNNSARAQSWSPPLSEEWKYGEDHMRGVNLGGWLVLEPFISPALYEPYQPSAPGYGGIHAIDEWTLCQAIAANSSSGGVAKVIEEHYATFITEEDFAKIAAAGLNWVRIPIPYWAVEKFPEESIAWCAYVTRSRYFLKAIEWSRKYGLRINLDLHTIPGSQNGFNHSGKRGQVNWCVSQFSPFSIGSDQSTGCTVLWVSPTLNARSTLFAASPSSSLKTSTKISFPSLVSLTRLRPAELALIRSPPDSSSIGSPGSPPVSDSHPYFAFSETLDSSPLAQQVTRPCSRWGARFNGTMDTYGFAAAGEWSLAFNDCGLYLNGASSGYRYDGTLPSYTGPAIGSCDPWLDASNWDDTVKENLKQFALAHMDAFQVCGPVHTLSSPI</sequence>
<dbReference type="Proteomes" id="UP000011668">
    <property type="component" value="Unassembled WGS sequence"/>
</dbReference>
<dbReference type="EMBL" id="AFRT01003056">
    <property type="protein sequence ID" value="ELU36789.1"/>
    <property type="molecule type" value="Genomic_DNA"/>
</dbReference>
<dbReference type="GO" id="GO:0009986">
    <property type="term" value="C:cell surface"/>
    <property type="evidence" value="ECO:0007669"/>
    <property type="project" value="TreeGrafter"/>
</dbReference>